<dbReference type="NCBIfam" id="TIGR04088">
    <property type="entry name" value="cognate_SipW"/>
    <property type="match status" value="1"/>
</dbReference>
<keyword evidence="2" id="KW-1185">Reference proteome</keyword>
<dbReference type="EMBL" id="JANLCK010000001">
    <property type="protein sequence ID" value="MCS5724512.1"/>
    <property type="molecule type" value="Genomic_DNA"/>
</dbReference>
<name>A0AA41XAB2_9MICO</name>
<gene>
    <name evidence="1" type="ORF">N1028_01240</name>
</gene>
<evidence type="ECO:0000313" key="2">
    <source>
        <dbReference type="Proteomes" id="UP001165587"/>
    </source>
</evidence>
<dbReference type="AlphaFoldDB" id="A0AA41XAB2"/>
<protein>
    <submittedName>
        <fullName evidence="1">Alternate-type signal peptide domain-containing protein</fullName>
    </submittedName>
</protein>
<accession>A0AA41XAB2</accession>
<organism evidence="1 2">
    <name type="scientific">Herbiconiux oxytropis</name>
    <dbReference type="NCBI Taxonomy" id="2970915"/>
    <lineage>
        <taxon>Bacteria</taxon>
        <taxon>Bacillati</taxon>
        <taxon>Actinomycetota</taxon>
        <taxon>Actinomycetes</taxon>
        <taxon>Micrococcales</taxon>
        <taxon>Microbacteriaceae</taxon>
        <taxon>Herbiconiux</taxon>
    </lineage>
</organism>
<dbReference type="InterPro" id="IPR023833">
    <property type="entry name" value="Signal_pept_SipW-depend-type"/>
</dbReference>
<sequence>MNAVTKGAIAAGAAAVLLTSGLGTLAYWSSSATVAEGTISSGHLALDVQNATWTDVSGAIAEPFDPAVDKIVPGDVIRYTAEAVVSGEGRNLEATLTADTADIGGDLLPYLEVDFLVADTLTTELSYDLGPIEEDRVLPVQLVFTFDPETPYGEGMDADLNLGDFEFTLTQNP</sequence>
<dbReference type="Proteomes" id="UP001165587">
    <property type="component" value="Unassembled WGS sequence"/>
</dbReference>
<comment type="caution">
    <text evidence="1">The sequence shown here is derived from an EMBL/GenBank/DDBJ whole genome shotgun (WGS) entry which is preliminary data.</text>
</comment>
<dbReference type="RefSeq" id="WP_259524932.1">
    <property type="nucleotide sequence ID" value="NZ_JANLCK010000001.1"/>
</dbReference>
<reference evidence="1" key="1">
    <citation type="submission" date="2022-08" db="EMBL/GenBank/DDBJ databases">
        <authorList>
            <person name="Deng Y."/>
            <person name="Han X.-F."/>
            <person name="Zhang Y.-Q."/>
        </authorList>
    </citation>
    <scope>NUCLEOTIDE SEQUENCE</scope>
    <source>
        <strain evidence="1">CPCC 203407</strain>
    </source>
</reference>
<dbReference type="NCBIfam" id="TIGR04089">
    <property type="entry name" value="exp_by_SipW_III"/>
    <property type="match status" value="1"/>
</dbReference>
<dbReference type="InterPro" id="IPR024006">
    <property type="entry name" value="Alt_signal_exp_actinobact"/>
</dbReference>
<evidence type="ECO:0000313" key="1">
    <source>
        <dbReference type="EMBL" id="MCS5724512.1"/>
    </source>
</evidence>
<proteinExistence type="predicted"/>